<dbReference type="CDD" id="cd11304">
    <property type="entry name" value="Cadherin_repeat"/>
    <property type="match status" value="1"/>
</dbReference>
<gene>
    <name evidence="4" type="ORF">METZ01_LOCUS302617</name>
</gene>
<evidence type="ECO:0000256" key="2">
    <source>
        <dbReference type="ARBA" id="ARBA00022989"/>
    </source>
</evidence>
<dbReference type="EMBL" id="UINC01094487">
    <property type="protein sequence ID" value="SVC49763.1"/>
    <property type="molecule type" value="Genomic_DNA"/>
</dbReference>
<dbReference type="InterPro" id="IPR015919">
    <property type="entry name" value="Cadherin-like_sf"/>
</dbReference>
<reference evidence="4" key="1">
    <citation type="submission" date="2018-05" db="EMBL/GenBank/DDBJ databases">
        <authorList>
            <person name="Lanie J.A."/>
            <person name="Ng W.-L."/>
            <person name="Kazmierczak K.M."/>
            <person name="Andrzejewski T.M."/>
            <person name="Davidsen T.M."/>
            <person name="Wayne K.J."/>
            <person name="Tettelin H."/>
            <person name="Glass J.I."/>
            <person name="Rusch D."/>
            <person name="Podicherti R."/>
            <person name="Tsui H.-C.T."/>
            <person name="Winkler M.E."/>
        </authorList>
    </citation>
    <scope>NUCLEOTIDE SEQUENCE</scope>
</reference>
<proteinExistence type="predicted"/>
<feature type="non-terminal residue" evidence="4">
    <location>
        <position position="381"/>
    </location>
</feature>
<name>A0A382ML97_9ZZZZ</name>
<dbReference type="GO" id="GO:0007156">
    <property type="term" value="P:homophilic cell adhesion via plasma membrane adhesion molecules"/>
    <property type="evidence" value="ECO:0007669"/>
    <property type="project" value="InterPro"/>
</dbReference>
<protein>
    <recommendedName>
        <fullName evidence="3">Cadherin domain-containing protein</fullName>
    </recommendedName>
</protein>
<feature type="domain" description="Cadherin" evidence="3">
    <location>
        <begin position="251"/>
        <end position="349"/>
    </location>
</feature>
<dbReference type="GO" id="GO:0005509">
    <property type="term" value="F:calcium ion binding"/>
    <property type="evidence" value="ECO:0007669"/>
    <property type="project" value="InterPro"/>
</dbReference>
<evidence type="ECO:0000259" key="3">
    <source>
        <dbReference type="PROSITE" id="PS50268"/>
    </source>
</evidence>
<sequence>SKTDTKTITVTITDLNDQTPVYQAADGDDAISVAENTGVDTSIDDGTITDSDTGNSFTCTLGGADSGDFDCDISGTTVSIEFKAVPNYESAADADTNNVYIVTVLIHDGAANDANGATTLTITVTDADEFDVSSASDADSDANSLAENSAAGTAAQVTALATDSDGTTNTVTYTMQSQTCASVFGVHSTTGVVTVSDNSNLNAESATSCNVVIRSTSTDGSTSDTTFTITVTDADETDIGSTTDTNSAADTVAENAADNAAVGITASASDADVDDDTTYSMAIDTSACAGWFDIGSSDGIVRVDGSGEIDYETVTSCAVTITSTSDDNSASTLSDTIAITDANDQAPTFTGVDLTPSSAEMASGAFETYTIVDTDTSGTYG</sequence>
<dbReference type="PANTHER" id="PTHR24026:SF126">
    <property type="entry name" value="PROTOCADHERIN FAT 4"/>
    <property type="match status" value="1"/>
</dbReference>
<accession>A0A382ML97</accession>
<keyword evidence="2" id="KW-0472">Membrane</keyword>
<dbReference type="SUPFAM" id="SSF49313">
    <property type="entry name" value="Cadherin-like"/>
    <property type="match status" value="3"/>
</dbReference>
<dbReference type="SMART" id="SM00112">
    <property type="entry name" value="CA"/>
    <property type="match status" value="2"/>
</dbReference>
<dbReference type="PANTHER" id="PTHR24026">
    <property type="entry name" value="FAT ATYPICAL CADHERIN-RELATED"/>
    <property type="match status" value="1"/>
</dbReference>
<organism evidence="4">
    <name type="scientific">marine metagenome</name>
    <dbReference type="NCBI Taxonomy" id="408172"/>
    <lineage>
        <taxon>unclassified sequences</taxon>
        <taxon>metagenomes</taxon>
        <taxon>ecological metagenomes</taxon>
    </lineage>
</organism>
<dbReference type="GO" id="GO:0005886">
    <property type="term" value="C:plasma membrane"/>
    <property type="evidence" value="ECO:0007669"/>
    <property type="project" value="UniProtKB-SubCell"/>
</dbReference>
<evidence type="ECO:0000313" key="4">
    <source>
        <dbReference type="EMBL" id="SVC49763.1"/>
    </source>
</evidence>
<dbReference type="PROSITE" id="PS50268">
    <property type="entry name" value="CADHERIN_2"/>
    <property type="match status" value="2"/>
</dbReference>
<feature type="domain" description="Cadherin" evidence="3">
    <location>
        <begin position="137"/>
        <end position="243"/>
    </location>
</feature>
<dbReference type="AlphaFoldDB" id="A0A382ML97"/>
<dbReference type="PRINTS" id="PR00205">
    <property type="entry name" value="CADHERIN"/>
</dbReference>
<keyword evidence="2" id="KW-1133">Transmembrane helix</keyword>
<feature type="non-terminal residue" evidence="4">
    <location>
        <position position="1"/>
    </location>
</feature>
<dbReference type="Gene3D" id="2.60.40.60">
    <property type="entry name" value="Cadherins"/>
    <property type="match status" value="3"/>
</dbReference>
<evidence type="ECO:0000256" key="1">
    <source>
        <dbReference type="ARBA" id="ARBA00022692"/>
    </source>
</evidence>
<dbReference type="InterPro" id="IPR002126">
    <property type="entry name" value="Cadherin-like_dom"/>
</dbReference>
<keyword evidence="1" id="KW-0812">Transmembrane</keyword>